<dbReference type="OrthoDB" id="7845888at2"/>
<accession>A0A2S7VRZ4</accession>
<dbReference type="RefSeq" id="WP_105061419.1">
    <property type="nucleotide sequence ID" value="NZ_MSCJ01000002.1"/>
</dbReference>
<dbReference type="Gene3D" id="3.40.630.30">
    <property type="match status" value="1"/>
</dbReference>
<dbReference type="Proteomes" id="UP000238730">
    <property type="component" value="Unassembled WGS sequence"/>
</dbReference>
<name>A0A2S7VRZ4_PHOAN</name>
<proteinExistence type="predicted"/>
<protein>
    <submittedName>
        <fullName evidence="2">GNAT family N-acetyltransferase</fullName>
    </submittedName>
</protein>
<dbReference type="InterPro" id="IPR000182">
    <property type="entry name" value="GNAT_dom"/>
</dbReference>
<evidence type="ECO:0000313" key="3">
    <source>
        <dbReference type="Proteomes" id="UP000238730"/>
    </source>
</evidence>
<dbReference type="GO" id="GO:0016747">
    <property type="term" value="F:acyltransferase activity, transferring groups other than amino-acyl groups"/>
    <property type="evidence" value="ECO:0007669"/>
    <property type="project" value="InterPro"/>
</dbReference>
<evidence type="ECO:0000259" key="1">
    <source>
        <dbReference type="PROSITE" id="PS51186"/>
    </source>
</evidence>
<feature type="domain" description="N-acetyltransferase" evidence="1">
    <location>
        <begin position="4"/>
        <end position="129"/>
    </location>
</feature>
<evidence type="ECO:0000313" key="2">
    <source>
        <dbReference type="EMBL" id="PQJ64917.1"/>
    </source>
</evidence>
<dbReference type="InterPro" id="IPR016181">
    <property type="entry name" value="Acyl_CoA_acyltransferase"/>
</dbReference>
<dbReference type="EMBL" id="MSCJ01000002">
    <property type="protein sequence ID" value="PQJ64917.1"/>
    <property type="molecule type" value="Genomic_DNA"/>
</dbReference>
<dbReference type="SUPFAM" id="SSF55729">
    <property type="entry name" value="Acyl-CoA N-acyltransferases (Nat)"/>
    <property type="match status" value="1"/>
</dbReference>
<dbReference type="Pfam" id="PF13508">
    <property type="entry name" value="Acetyltransf_7"/>
    <property type="match status" value="1"/>
</dbReference>
<sequence length="155" mass="18016">MSQIIYRQLDPIRLPLVNKIYKSFYPSGKAKRDETIWVAESNNSIIASVRFKTIDDIQLLTGMLVIPEYRLQGIAYKLIEACRNQMNQQACYCFAFQELEVFYQNSGFQTINSENLPNNIKQRFQRYANSGKNLIPMLFIDTLTSESMSKNISKH</sequence>
<reference evidence="2 3" key="1">
    <citation type="submission" date="2016-12" db="EMBL/GenBank/DDBJ databases">
        <title>Diversity of luminous bacteria.</title>
        <authorList>
            <person name="Yoshizawa S."/>
            <person name="Kogure K."/>
        </authorList>
    </citation>
    <scope>NUCLEOTIDE SEQUENCE [LARGE SCALE GENOMIC DNA]</scope>
    <source>
        <strain evidence="2 3">LC1-200</strain>
    </source>
</reference>
<dbReference type="CDD" id="cd04301">
    <property type="entry name" value="NAT_SF"/>
    <property type="match status" value="1"/>
</dbReference>
<comment type="caution">
    <text evidence="2">The sequence shown here is derived from an EMBL/GenBank/DDBJ whole genome shotgun (WGS) entry which is preliminary data.</text>
</comment>
<keyword evidence="2" id="KW-0808">Transferase</keyword>
<dbReference type="AlphaFoldDB" id="A0A2S7VRZ4"/>
<dbReference type="PROSITE" id="PS51186">
    <property type="entry name" value="GNAT"/>
    <property type="match status" value="1"/>
</dbReference>
<organism evidence="2 3">
    <name type="scientific">Photobacterium angustum</name>
    <dbReference type="NCBI Taxonomy" id="661"/>
    <lineage>
        <taxon>Bacteria</taxon>
        <taxon>Pseudomonadati</taxon>
        <taxon>Pseudomonadota</taxon>
        <taxon>Gammaproteobacteria</taxon>
        <taxon>Vibrionales</taxon>
        <taxon>Vibrionaceae</taxon>
        <taxon>Photobacterium</taxon>
    </lineage>
</organism>
<gene>
    <name evidence="2" type="ORF">BTO08_14430</name>
</gene>